<dbReference type="InterPro" id="IPR015915">
    <property type="entry name" value="Kelch-typ_b-propeller"/>
</dbReference>
<dbReference type="PANTHER" id="PTHR46461:SF1">
    <property type="entry name" value="KELCH DOMAIN-CONTAINING PROTEIN 3"/>
    <property type="match status" value="1"/>
</dbReference>
<dbReference type="Proteomes" id="UP001497392">
    <property type="component" value="Unassembled WGS sequence"/>
</dbReference>
<dbReference type="Gene3D" id="2.120.10.80">
    <property type="entry name" value="Kelch-type beta propeller"/>
    <property type="match status" value="1"/>
</dbReference>
<dbReference type="Pfam" id="PF24681">
    <property type="entry name" value="Kelch_KLHDC2_KLHL20_DRC7"/>
    <property type="match status" value="1"/>
</dbReference>
<evidence type="ECO:0000256" key="1">
    <source>
        <dbReference type="ARBA" id="ARBA00022723"/>
    </source>
</evidence>
<dbReference type="EMBL" id="CAXHTA020000017">
    <property type="protein sequence ID" value="CAL5228024.1"/>
    <property type="molecule type" value="Genomic_DNA"/>
</dbReference>
<dbReference type="PANTHER" id="PTHR46461">
    <property type="entry name" value="KELCH DOMAIN-CONTAINING PROTEIN 3"/>
    <property type="match status" value="1"/>
</dbReference>
<evidence type="ECO:0000313" key="6">
    <source>
        <dbReference type="EMBL" id="CAL5228024.1"/>
    </source>
</evidence>
<keyword evidence="3" id="KW-0862">Zinc</keyword>
<dbReference type="Pfam" id="PF01753">
    <property type="entry name" value="zf-MYND"/>
    <property type="match status" value="1"/>
</dbReference>
<reference evidence="6 7" key="1">
    <citation type="submission" date="2024-06" db="EMBL/GenBank/DDBJ databases">
        <authorList>
            <person name="Kraege A."/>
            <person name="Thomma B."/>
        </authorList>
    </citation>
    <scope>NUCLEOTIDE SEQUENCE [LARGE SCALE GENOMIC DNA]</scope>
</reference>
<evidence type="ECO:0000256" key="2">
    <source>
        <dbReference type="ARBA" id="ARBA00022771"/>
    </source>
</evidence>
<dbReference type="InterPro" id="IPR052637">
    <property type="entry name" value="KLHDC3-like"/>
</dbReference>
<evidence type="ECO:0000256" key="3">
    <source>
        <dbReference type="ARBA" id="ARBA00022833"/>
    </source>
</evidence>
<dbReference type="PROSITE" id="PS01360">
    <property type="entry name" value="ZF_MYND_1"/>
    <property type="match status" value="1"/>
</dbReference>
<dbReference type="InterPro" id="IPR002893">
    <property type="entry name" value="Znf_MYND"/>
</dbReference>
<name>A0ABP1GBT3_9CHLO</name>
<dbReference type="PROSITE" id="PS50865">
    <property type="entry name" value="ZF_MYND_2"/>
    <property type="match status" value="1"/>
</dbReference>
<organism evidence="6 7">
    <name type="scientific">Coccomyxa viridis</name>
    <dbReference type="NCBI Taxonomy" id="1274662"/>
    <lineage>
        <taxon>Eukaryota</taxon>
        <taxon>Viridiplantae</taxon>
        <taxon>Chlorophyta</taxon>
        <taxon>core chlorophytes</taxon>
        <taxon>Trebouxiophyceae</taxon>
        <taxon>Trebouxiophyceae incertae sedis</taxon>
        <taxon>Coccomyxaceae</taxon>
        <taxon>Coccomyxa</taxon>
    </lineage>
</organism>
<evidence type="ECO:0000259" key="5">
    <source>
        <dbReference type="PROSITE" id="PS50865"/>
    </source>
</evidence>
<accession>A0ABP1GBT3</accession>
<proteinExistence type="predicted"/>
<dbReference type="SUPFAM" id="SSF144232">
    <property type="entry name" value="HIT/MYND zinc finger-like"/>
    <property type="match status" value="1"/>
</dbReference>
<feature type="domain" description="MYND-type" evidence="5">
    <location>
        <begin position="661"/>
        <end position="706"/>
    </location>
</feature>
<protein>
    <submittedName>
        <fullName evidence="6">G11087 protein</fullName>
    </submittedName>
</protein>
<keyword evidence="1" id="KW-0479">Metal-binding</keyword>
<keyword evidence="2 4" id="KW-0863">Zinc-finger</keyword>
<dbReference type="InterPro" id="IPR011043">
    <property type="entry name" value="Gal_Oxase/kelch_b-propeller"/>
</dbReference>
<comment type="caution">
    <text evidence="6">The sequence shown here is derived from an EMBL/GenBank/DDBJ whole genome shotgun (WGS) entry which is preliminary data.</text>
</comment>
<gene>
    <name evidence="6" type="primary">g11087</name>
    <name evidence="6" type="ORF">VP750_LOCUS9930</name>
</gene>
<dbReference type="Gene3D" id="6.10.140.2220">
    <property type="match status" value="1"/>
</dbReference>
<evidence type="ECO:0000256" key="4">
    <source>
        <dbReference type="PROSITE-ProRule" id="PRU00134"/>
    </source>
</evidence>
<keyword evidence="7" id="KW-1185">Reference proteome</keyword>
<sequence length="726" mass="81003">MNTFKTHKALIETPSAWRVVLESFPKATCWYPAQISSQATQLERHSSFQGVYQSELLNCGTYNAQPIFVIRHEKIGGQFVYSIHACRLQEDGVKMDVVRLRVFAPRHDNFEKGAVSNNMLYLTAFSAPISGALWGIDLSKPDAEPEWIMTRPAPAALKQVDRMVALGGDLYVYGGTQTTALAPVPDREDMVRSDILVARAQDGIVNQPWKRLAVKASDNLPPKRIGACFFGHQSPEGQLSLYLFGGMDVTAINMSSMSEPMKDLWKLDVTTREWSEPEQHGTRPCTRMVTHGAFISPDGQKAMVAGGITAFGSEHFSIQISATECSVPLPDLFELDLNTTCWVQIVPKGRKWTSAFTACGGGYLTSNHICLLGLTHFKQLRPDLPHLPVKDWETALNIRFQRGKDSVSNILACDRHGFERDRVLESIARNKVEHRSRSEQIQDPYLRKLLQMDARHHAFTMMTQHLSSVAIYAYTPQHKDINEMPKQFGSMLKGKHDIITDIQDSLSFPFAEPWSHPDLCPFNVGPHWLGGYNEVSSGVKLTEPPSKEQQYSGAPWFDTLHHAIRSFPSSKAALEYYKLVFPHCLAEDQSGGWAQVEFLEDWTPPEIGELSVALYAPKSGNSAEQAHYPVYVTAVSGSIAKFNVAILCGARHEMAGQTYQCACCGKAWNSKSDSSKEKPKVCECQMARYCCRNCQSSHWAVHKPICKAARQPGGITQEQALAFMLS</sequence>
<evidence type="ECO:0000313" key="7">
    <source>
        <dbReference type="Proteomes" id="UP001497392"/>
    </source>
</evidence>
<dbReference type="SUPFAM" id="SSF50965">
    <property type="entry name" value="Galactose oxidase, central domain"/>
    <property type="match status" value="1"/>
</dbReference>